<dbReference type="STRING" id="112090.W4FHK0"/>
<accession>W4FHK0</accession>
<dbReference type="GO" id="GO:0042162">
    <property type="term" value="F:telomeric DNA binding"/>
    <property type="evidence" value="ECO:0007669"/>
    <property type="project" value="TreeGrafter"/>
</dbReference>
<dbReference type="InterPro" id="IPR019458">
    <property type="entry name" value="Est1-like_N"/>
</dbReference>
<dbReference type="Pfam" id="PF10374">
    <property type="entry name" value="EST1"/>
    <property type="match status" value="1"/>
</dbReference>
<dbReference type="GO" id="GO:0000184">
    <property type="term" value="P:nuclear-transcribed mRNA catabolic process, nonsense-mediated decay"/>
    <property type="evidence" value="ECO:0007669"/>
    <property type="project" value="TreeGrafter"/>
</dbReference>
<feature type="domain" description="DNA/RNA-binding" evidence="2">
    <location>
        <begin position="165"/>
        <end position="427"/>
    </location>
</feature>
<dbReference type="InterPro" id="IPR018834">
    <property type="entry name" value="DNA/RNA-bd_Est1-type"/>
</dbReference>
<dbReference type="GeneID" id="20819131"/>
<evidence type="ECO:0000256" key="1">
    <source>
        <dbReference type="SAM" id="MobiDB-lite"/>
    </source>
</evidence>
<dbReference type="RefSeq" id="XP_009844109.1">
    <property type="nucleotide sequence ID" value="XM_009845807.1"/>
</dbReference>
<evidence type="ECO:0000259" key="2">
    <source>
        <dbReference type="Pfam" id="PF10373"/>
    </source>
</evidence>
<feature type="compositionally biased region" description="Pro residues" evidence="1">
    <location>
        <begin position="542"/>
        <end position="554"/>
    </location>
</feature>
<feature type="domain" description="Telomerase activating protein Est1-like N-terminal" evidence="3">
    <location>
        <begin position="58"/>
        <end position="154"/>
    </location>
</feature>
<protein>
    <recommendedName>
        <fullName evidence="5">DNA/RNA-binding domain-containing protein</fullName>
    </recommendedName>
</protein>
<evidence type="ECO:0008006" key="5">
    <source>
        <dbReference type="Google" id="ProtNLM"/>
    </source>
</evidence>
<dbReference type="PANTHER" id="PTHR15696:SF0">
    <property type="entry name" value="TELOMERASE-BINDING PROTEIN EST1A"/>
    <property type="match status" value="1"/>
</dbReference>
<dbReference type="Gene3D" id="1.25.40.10">
    <property type="entry name" value="Tetratricopeptide repeat domain"/>
    <property type="match status" value="1"/>
</dbReference>
<feature type="region of interest" description="Disordered" evidence="1">
    <location>
        <begin position="538"/>
        <end position="563"/>
    </location>
</feature>
<proteinExistence type="predicted"/>
<evidence type="ECO:0000313" key="4">
    <source>
        <dbReference type="EMBL" id="ETV66334.1"/>
    </source>
</evidence>
<dbReference type="Pfam" id="PF10373">
    <property type="entry name" value="EST1_DNA_bind"/>
    <property type="match status" value="1"/>
</dbReference>
<dbReference type="AlphaFoldDB" id="W4FHK0"/>
<dbReference type="GO" id="GO:0005697">
    <property type="term" value="C:telomerase holoenzyme complex"/>
    <property type="evidence" value="ECO:0007669"/>
    <property type="project" value="TreeGrafter"/>
</dbReference>
<evidence type="ECO:0000259" key="3">
    <source>
        <dbReference type="Pfam" id="PF10374"/>
    </source>
</evidence>
<organism evidence="4">
    <name type="scientific">Aphanomyces astaci</name>
    <name type="common">Crayfish plague agent</name>
    <dbReference type="NCBI Taxonomy" id="112090"/>
    <lineage>
        <taxon>Eukaryota</taxon>
        <taxon>Sar</taxon>
        <taxon>Stramenopiles</taxon>
        <taxon>Oomycota</taxon>
        <taxon>Saprolegniomycetes</taxon>
        <taxon>Saprolegniales</taxon>
        <taxon>Verrucalvaceae</taxon>
        <taxon>Aphanomyces</taxon>
    </lineage>
</organism>
<name>W4FHK0_APHAT</name>
<gene>
    <name evidence="4" type="ORF">H257_17135</name>
</gene>
<sequence>MDAGSLYRDVVENDAILREILRSQPCSAPNALFHRANLMEKAEQFVSAFPGVAATKETEQVLWKPCFYKRIEDFRRRIRKYASQSGTDRSIRDHFFKLSGEFQAFLDEAAAYYERLHGYFASSSSSSSTAAALQHSMFRCLIFLGDIARYRELHSHKAKKHFAVAEGFYHRALAILPDNGNPHNQLAVLATYVEAEAIAVYRYCRSLLLPTPFATAEENLVLLFERNRHRALPPVADGGKTISASSLPKDKSAYLKQFLHRLTRLHGLLVAPPPPPSSPDQHALDSSIVCDAFTSLLAAGVLGDALVLKLFAVNMFCICRSNLQSHAISLTLAMAGLVLQFVHDKPLLLGPVSVLCDFFRAHPHYLTVTPLEETTSPLWAWTQALADALNRRQEATPYIKMPDAAAVAAAKPHLKESIEVQFFQPLGVEYAFGRRSPAEVADVDATSIRWANVYWFAHATMVPQHLLTERQGVWTPHNHHVLPTRVEHERVLVGASASFLNSHPSRSSSDHPLLEEDHMNHRHAEEGDEEDCGEVIVYNPLVAPPPPPPAPPLPSSSTWWSSEGSNITDSPSFGGADLSAFRHLGSGLRPLEALTWQNQSPTWQQHEDKPVKTSGNPWNDLDAVELEGSRYEHQVSSLSFLFEETTKSTPPPPPGFRHNLVTRNPFVVGQHT</sequence>
<reference evidence="4" key="1">
    <citation type="submission" date="2013-12" db="EMBL/GenBank/DDBJ databases">
        <title>The Genome Sequence of Aphanomyces astaci APO3.</title>
        <authorList>
            <consortium name="The Broad Institute Genomics Platform"/>
            <person name="Russ C."/>
            <person name="Tyler B."/>
            <person name="van West P."/>
            <person name="Dieguez-Uribeondo J."/>
            <person name="Young S.K."/>
            <person name="Zeng Q."/>
            <person name="Gargeya S."/>
            <person name="Fitzgerald M."/>
            <person name="Abouelleil A."/>
            <person name="Alvarado L."/>
            <person name="Chapman S.B."/>
            <person name="Gainer-Dewar J."/>
            <person name="Goldberg J."/>
            <person name="Griggs A."/>
            <person name="Gujja S."/>
            <person name="Hansen M."/>
            <person name="Howarth C."/>
            <person name="Imamovic A."/>
            <person name="Ireland A."/>
            <person name="Larimer J."/>
            <person name="McCowan C."/>
            <person name="Murphy C."/>
            <person name="Pearson M."/>
            <person name="Poon T.W."/>
            <person name="Priest M."/>
            <person name="Roberts A."/>
            <person name="Saif S."/>
            <person name="Shea T."/>
            <person name="Sykes S."/>
            <person name="Wortman J."/>
            <person name="Nusbaum C."/>
            <person name="Birren B."/>
        </authorList>
    </citation>
    <scope>NUCLEOTIDE SEQUENCE [LARGE SCALE GENOMIC DNA]</scope>
    <source>
        <strain evidence="4">APO3</strain>
    </source>
</reference>
<dbReference type="GO" id="GO:0070034">
    <property type="term" value="F:telomerase RNA binding"/>
    <property type="evidence" value="ECO:0007669"/>
    <property type="project" value="TreeGrafter"/>
</dbReference>
<dbReference type="VEuPathDB" id="FungiDB:H257_17135"/>
<dbReference type="SUPFAM" id="SSF48452">
    <property type="entry name" value="TPR-like"/>
    <property type="match status" value="1"/>
</dbReference>
<feature type="region of interest" description="Disordered" evidence="1">
    <location>
        <begin position="644"/>
        <end position="672"/>
    </location>
</feature>
<dbReference type="PANTHER" id="PTHR15696">
    <property type="entry name" value="SMG-7 SUPPRESSOR WITH MORPHOLOGICAL EFFECT ON GENITALIA PROTEIN 7"/>
    <property type="match status" value="1"/>
</dbReference>
<dbReference type="InterPro" id="IPR045153">
    <property type="entry name" value="Est1/Ebs1-like"/>
</dbReference>
<dbReference type="InterPro" id="IPR011990">
    <property type="entry name" value="TPR-like_helical_dom_sf"/>
</dbReference>
<dbReference type="EMBL" id="KI913212">
    <property type="protein sequence ID" value="ETV66334.1"/>
    <property type="molecule type" value="Genomic_DNA"/>
</dbReference>
<dbReference type="OrthoDB" id="69928at2759"/>